<keyword evidence="1" id="KW-0378">Hydrolase</keyword>
<dbReference type="Gene3D" id="3.40.50.1820">
    <property type="entry name" value="alpha/beta hydrolase"/>
    <property type="match status" value="1"/>
</dbReference>
<dbReference type="InterPro" id="IPR029058">
    <property type="entry name" value="AB_hydrolase_fold"/>
</dbReference>
<dbReference type="EMBL" id="JAVRRT010000020">
    <property type="protein sequence ID" value="KAK5164343.1"/>
    <property type="molecule type" value="Genomic_DNA"/>
</dbReference>
<sequence length="272" mass="30838">MLQSLRFASHWFRNTTDALFSPSLPWTHRWRLLLLQPLTLLTYCLKYLPYIFSHRYTVIEIPTRGRHTIRAIVFEPPSKDHTQLRPLHIDFHGGAFLGGIAEYNALWCEQVSDRIGAVVISAQYRYAPVHTYPCAHEDAEDVLSWVLEKSQKLWNADPDSLSVSGSSAGANLMFAAGTRAKAAVGFCAAVDLRLPPWQKPKPPNFPTIDPLSFLMPLFDAYVAPVRKETLEDDRLHPVLKKLDDLPANVLFIVAGVDIVAHEQLIFIERVRE</sequence>
<dbReference type="PANTHER" id="PTHR48081:SF8">
    <property type="entry name" value="ALPHA_BETA HYDROLASE FOLD-3 DOMAIN-CONTAINING PROTEIN-RELATED"/>
    <property type="match status" value="1"/>
</dbReference>
<proteinExistence type="predicted"/>
<dbReference type="PANTHER" id="PTHR48081">
    <property type="entry name" value="AB HYDROLASE SUPERFAMILY PROTEIN C4A8.06C"/>
    <property type="match status" value="1"/>
</dbReference>
<keyword evidence="4" id="KW-1185">Reference proteome</keyword>
<accession>A0AAV9P0S9</accession>
<name>A0AAV9P0S9_9PEZI</name>
<feature type="domain" description="Alpha/beta hydrolase fold-3" evidence="2">
    <location>
        <begin position="90"/>
        <end position="271"/>
    </location>
</feature>
<dbReference type="SUPFAM" id="SSF53474">
    <property type="entry name" value="alpha/beta-Hydrolases"/>
    <property type="match status" value="1"/>
</dbReference>
<dbReference type="RefSeq" id="XP_064654636.1">
    <property type="nucleotide sequence ID" value="XM_064807263.1"/>
</dbReference>
<comment type="caution">
    <text evidence="3">The sequence shown here is derived from an EMBL/GenBank/DDBJ whole genome shotgun (WGS) entry which is preliminary data.</text>
</comment>
<dbReference type="InterPro" id="IPR013094">
    <property type="entry name" value="AB_hydrolase_3"/>
</dbReference>
<evidence type="ECO:0000259" key="2">
    <source>
        <dbReference type="Pfam" id="PF07859"/>
    </source>
</evidence>
<evidence type="ECO:0000313" key="4">
    <source>
        <dbReference type="Proteomes" id="UP001337655"/>
    </source>
</evidence>
<dbReference type="Pfam" id="PF07859">
    <property type="entry name" value="Abhydrolase_3"/>
    <property type="match status" value="1"/>
</dbReference>
<organism evidence="3 4">
    <name type="scientific">Saxophila tyrrhenica</name>
    <dbReference type="NCBI Taxonomy" id="1690608"/>
    <lineage>
        <taxon>Eukaryota</taxon>
        <taxon>Fungi</taxon>
        <taxon>Dikarya</taxon>
        <taxon>Ascomycota</taxon>
        <taxon>Pezizomycotina</taxon>
        <taxon>Dothideomycetes</taxon>
        <taxon>Dothideomycetidae</taxon>
        <taxon>Mycosphaerellales</taxon>
        <taxon>Extremaceae</taxon>
        <taxon>Saxophila</taxon>
    </lineage>
</organism>
<evidence type="ECO:0000313" key="3">
    <source>
        <dbReference type="EMBL" id="KAK5164343.1"/>
    </source>
</evidence>
<dbReference type="GO" id="GO:0016787">
    <property type="term" value="F:hydrolase activity"/>
    <property type="evidence" value="ECO:0007669"/>
    <property type="project" value="UniProtKB-KW"/>
</dbReference>
<gene>
    <name evidence="3" type="ORF">LTR77_010039</name>
</gene>
<reference evidence="3 4" key="1">
    <citation type="submission" date="2023-08" db="EMBL/GenBank/DDBJ databases">
        <title>Black Yeasts Isolated from many extreme environments.</title>
        <authorList>
            <person name="Coleine C."/>
            <person name="Stajich J.E."/>
            <person name="Selbmann L."/>
        </authorList>
    </citation>
    <scope>NUCLEOTIDE SEQUENCE [LARGE SCALE GENOMIC DNA]</scope>
    <source>
        <strain evidence="3 4">CCFEE 5935</strain>
    </source>
</reference>
<dbReference type="Proteomes" id="UP001337655">
    <property type="component" value="Unassembled WGS sequence"/>
</dbReference>
<dbReference type="InterPro" id="IPR050300">
    <property type="entry name" value="GDXG_lipolytic_enzyme"/>
</dbReference>
<dbReference type="GeneID" id="89931369"/>
<dbReference type="AlphaFoldDB" id="A0AAV9P0S9"/>
<evidence type="ECO:0000256" key="1">
    <source>
        <dbReference type="ARBA" id="ARBA00022801"/>
    </source>
</evidence>
<protein>
    <recommendedName>
        <fullName evidence="2">Alpha/beta hydrolase fold-3 domain-containing protein</fullName>
    </recommendedName>
</protein>